<organism evidence="1 2">
    <name type="scientific">Xanthobacter dioxanivorans</name>
    <dbReference type="NCBI Taxonomy" id="2528964"/>
    <lineage>
        <taxon>Bacteria</taxon>
        <taxon>Pseudomonadati</taxon>
        <taxon>Pseudomonadota</taxon>
        <taxon>Alphaproteobacteria</taxon>
        <taxon>Hyphomicrobiales</taxon>
        <taxon>Xanthobacteraceae</taxon>
        <taxon>Xanthobacter</taxon>
    </lineage>
</organism>
<protein>
    <submittedName>
        <fullName evidence="1">Uncharacterized protein</fullName>
    </submittedName>
</protein>
<name>A0A974PLI5_9HYPH</name>
<accession>A0A974PLI5</accession>
<gene>
    <name evidence="1" type="ORF">EZH22_22670</name>
</gene>
<dbReference type="AlphaFoldDB" id="A0A974PLI5"/>
<sequence length="166" mass="18601">MKQLLDSVWQRRGVSWIWDDEALAIATQPSEVLSLRELLRAAKDWPDDLPSNGGNTLVVAGLDACLDLLTPVDADGWLGNELKSTILSFQDAYSGEAALIFWLPVGQRRFHTDMATDSVRWRCSAPHADQQIEFGRLLWGEAREYPQEIILSEGGKPVGLFHLRIT</sequence>
<keyword evidence="2" id="KW-1185">Reference proteome</keyword>
<evidence type="ECO:0000313" key="1">
    <source>
        <dbReference type="EMBL" id="QRG05807.1"/>
    </source>
</evidence>
<dbReference type="RefSeq" id="WP_203192681.1">
    <property type="nucleotide sequence ID" value="NZ_CP063362.1"/>
</dbReference>
<proteinExistence type="predicted"/>
<dbReference type="EMBL" id="CP063362">
    <property type="protein sequence ID" value="QRG05807.1"/>
    <property type="molecule type" value="Genomic_DNA"/>
</dbReference>
<reference evidence="1 2" key="1">
    <citation type="submission" date="2020-10" db="EMBL/GenBank/DDBJ databases">
        <title>Degradation of 1,4-Dioxane by Xanthobacter sp. YN2, via a Novel Group-2 Soluble Di-Iron Monooxygenase.</title>
        <authorList>
            <person name="Ma F."/>
            <person name="Wang Y."/>
            <person name="Yang J."/>
            <person name="Guo H."/>
            <person name="Su D."/>
            <person name="Yu L."/>
        </authorList>
    </citation>
    <scope>NUCLEOTIDE SEQUENCE [LARGE SCALE GENOMIC DNA]</scope>
    <source>
        <strain evidence="1 2">YN2</strain>
    </source>
</reference>
<dbReference type="KEGG" id="xdi:EZH22_22670"/>
<dbReference type="Proteomes" id="UP000596427">
    <property type="component" value="Chromosome"/>
</dbReference>
<evidence type="ECO:0000313" key="2">
    <source>
        <dbReference type="Proteomes" id="UP000596427"/>
    </source>
</evidence>